<gene>
    <name evidence="3" type="primary">kbaY</name>
    <name evidence="3" type="synonym">agaY</name>
    <name evidence="3" type="ORF">COT50_03675</name>
</gene>
<dbReference type="PANTHER" id="PTHR30304:SF0">
    <property type="entry name" value="D-TAGATOSE-1,6-BISPHOSPHATE ALDOLASE SUBUNIT GATY-RELATED"/>
    <property type="match status" value="1"/>
</dbReference>
<feature type="binding site" evidence="2">
    <location>
        <position position="131"/>
    </location>
    <ligand>
        <name>Zn(2+)</name>
        <dbReference type="ChEBI" id="CHEBI:29105"/>
        <label>2</label>
    </ligand>
</feature>
<dbReference type="GO" id="GO:0005975">
    <property type="term" value="P:carbohydrate metabolic process"/>
    <property type="evidence" value="ECO:0007669"/>
    <property type="project" value="InterPro"/>
</dbReference>
<keyword evidence="2" id="KW-0479">Metal-binding</keyword>
<dbReference type="NCBIfam" id="TIGR00167">
    <property type="entry name" value="cbbA"/>
    <property type="match status" value="1"/>
</dbReference>
<dbReference type="SUPFAM" id="SSF51569">
    <property type="entry name" value="Aldolase"/>
    <property type="match status" value="1"/>
</dbReference>
<feature type="binding site" evidence="2">
    <location>
        <position position="211"/>
    </location>
    <ligand>
        <name>Zn(2+)</name>
        <dbReference type="ChEBI" id="CHEBI:29105"/>
        <label>1</label>
        <note>catalytic</note>
    </ligand>
</feature>
<dbReference type="EMBL" id="PEYU01000080">
    <property type="protein sequence ID" value="PIS22123.1"/>
    <property type="molecule type" value="Genomic_DNA"/>
</dbReference>
<feature type="binding site" evidence="2">
    <location>
        <position position="182"/>
    </location>
    <ligand>
        <name>Zn(2+)</name>
        <dbReference type="ChEBI" id="CHEBI:29105"/>
        <label>1</label>
        <note>catalytic</note>
    </ligand>
</feature>
<comment type="caution">
    <text evidence="3">The sequence shown here is derived from an EMBL/GenBank/DDBJ whole genome shotgun (WGS) entry which is preliminary data.</text>
</comment>
<dbReference type="Gene3D" id="3.20.20.70">
    <property type="entry name" value="Aldolase class I"/>
    <property type="match status" value="1"/>
</dbReference>
<dbReference type="CDD" id="cd00947">
    <property type="entry name" value="TBP_aldolase_IIB"/>
    <property type="match status" value="1"/>
</dbReference>
<dbReference type="AlphaFoldDB" id="A0A2H0XB22"/>
<organism evidence="3 4">
    <name type="scientific">candidate division WWE3 bacterium CG08_land_8_20_14_0_20_41_10</name>
    <dbReference type="NCBI Taxonomy" id="1975085"/>
    <lineage>
        <taxon>Bacteria</taxon>
        <taxon>Katanobacteria</taxon>
    </lineage>
</organism>
<evidence type="ECO:0000313" key="4">
    <source>
        <dbReference type="Proteomes" id="UP000231252"/>
    </source>
</evidence>
<dbReference type="Proteomes" id="UP000231252">
    <property type="component" value="Unassembled WGS sequence"/>
</dbReference>
<comment type="cofactor">
    <cofactor evidence="2">
        <name>Zn(2+)</name>
        <dbReference type="ChEBI" id="CHEBI:29105"/>
    </cofactor>
    <text evidence="2">Binds 2 Zn(2+) ions per subunit. One is catalytic and the other provides a structural contribution.</text>
</comment>
<feature type="active site" description="Proton donor" evidence="1">
    <location>
        <position position="79"/>
    </location>
</feature>
<feature type="binding site" evidence="2">
    <location>
        <position position="80"/>
    </location>
    <ligand>
        <name>Zn(2+)</name>
        <dbReference type="ChEBI" id="CHEBI:29105"/>
        <label>1</label>
        <note>catalytic</note>
    </ligand>
</feature>
<dbReference type="Pfam" id="PF01116">
    <property type="entry name" value="F_bP_aldolase"/>
    <property type="match status" value="1"/>
</dbReference>
<dbReference type="InterPro" id="IPR050246">
    <property type="entry name" value="Class_II_FBP_aldolase"/>
</dbReference>
<dbReference type="GO" id="GO:0016832">
    <property type="term" value="F:aldehyde-lyase activity"/>
    <property type="evidence" value="ECO:0007669"/>
    <property type="project" value="InterPro"/>
</dbReference>
<evidence type="ECO:0000256" key="1">
    <source>
        <dbReference type="PIRSR" id="PIRSR001359-1"/>
    </source>
</evidence>
<evidence type="ECO:0000313" key="3">
    <source>
        <dbReference type="EMBL" id="PIS22123.1"/>
    </source>
</evidence>
<dbReference type="PANTHER" id="PTHR30304">
    <property type="entry name" value="D-TAGATOSE-1,6-BISPHOSPHATE ALDOLASE"/>
    <property type="match status" value="1"/>
</dbReference>
<dbReference type="GO" id="GO:0008270">
    <property type="term" value="F:zinc ion binding"/>
    <property type="evidence" value="ECO:0007669"/>
    <property type="project" value="InterPro"/>
</dbReference>
<accession>A0A2H0XB22</accession>
<dbReference type="PIRSF" id="PIRSF001359">
    <property type="entry name" value="F_bP_aldolase_II"/>
    <property type="match status" value="1"/>
</dbReference>
<sequence>MKALQILQKAKEGGYAIGAFNVCSLETLKAVAQATQRLKSPIILEASDGEVNYIGIKELVALVNLSRQETGLPIILNLDHAKDFEMCKKAIEAGFDYVHIDASKLPLEENVAIAKEVVKVAHAHGVLVEGEMDHIEGSSEDHTKENPTIFQKTGMYTDPQKARNFVGRTGIDVFASFIGNLHGVYADEIRLNLNLLDEIQKALPNIFLSLHGGSGINDDDVRQAVKSNIVKVNVNSELRIAYKMSLQESFNSSNEVAIYKLTPPAIQAVQDVMERKIRLFGSAGKA</sequence>
<reference evidence="4" key="1">
    <citation type="submission" date="2017-09" db="EMBL/GenBank/DDBJ databases">
        <title>Depth-based differentiation of microbial function through sediment-hosted aquifers and enrichment of novel symbionts in the deep terrestrial subsurface.</title>
        <authorList>
            <person name="Probst A.J."/>
            <person name="Ladd B."/>
            <person name="Jarett J.K."/>
            <person name="Geller-Mcgrath D.E."/>
            <person name="Sieber C.M.K."/>
            <person name="Emerson J.B."/>
            <person name="Anantharaman K."/>
            <person name="Thomas B.C."/>
            <person name="Malmstrom R."/>
            <person name="Stieglmeier M."/>
            <person name="Klingl A."/>
            <person name="Woyke T."/>
            <person name="Ryan C.M."/>
            <person name="Banfield J.F."/>
        </authorList>
    </citation>
    <scope>NUCLEOTIDE SEQUENCE [LARGE SCALE GENOMIC DNA]</scope>
</reference>
<keyword evidence="2" id="KW-0862">Zinc</keyword>
<evidence type="ECO:0000256" key="2">
    <source>
        <dbReference type="PIRSR" id="PIRSR001359-3"/>
    </source>
</evidence>
<proteinExistence type="predicted"/>
<dbReference type="InterPro" id="IPR013785">
    <property type="entry name" value="Aldolase_TIM"/>
</dbReference>
<protein>
    <submittedName>
        <fullName evidence="3">Tagatose-bisphosphate aldolase</fullName>
    </submittedName>
</protein>
<feature type="binding site" evidence="2">
    <location>
        <position position="101"/>
    </location>
    <ligand>
        <name>Zn(2+)</name>
        <dbReference type="ChEBI" id="CHEBI:29105"/>
        <label>2</label>
    </ligand>
</feature>
<dbReference type="InterPro" id="IPR000771">
    <property type="entry name" value="FBA_II"/>
</dbReference>
<name>A0A2H0XB22_UNCKA</name>